<accession>A0A0A2MDL1</accession>
<sequence>MNKQITIQGKDGIDLMEREKALEKVQSLTTQELKNLASLADSDKARKYLSDPIKFKTLKTFL</sequence>
<proteinExistence type="predicted"/>
<evidence type="ECO:0000313" key="1">
    <source>
        <dbReference type="EMBL" id="KGO89548.1"/>
    </source>
</evidence>
<dbReference type="AlphaFoldDB" id="A0A0A2MDL1"/>
<dbReference type="STRING" id="1121899.GCA_000430025_00559"/>
<dbReference type="EMBL" id="JRLW01000008">
    <property type="protein sequence ID" value="KGO89548.1"/>
    <property type="molecule type" value="Genomic_DNA"/>
</dbReference>
<protein>
    <submittedName>
        <fullName evidence="1">Uncharacterized protein</fullName>
    </submittedName>
</protein>
<reference evidence="1 2" key="1">
    <citation type="submission" date="2013-09" db="EMBL/GenBank/DDBJ databases">
        <authorList>
            <person name="Zeng Z."/>
            <person name="Chen C."/>
        </authorList>
    </citation>
    <scope>NUCLEOTIDE SEQUENCE [LARGE SCALE GENOMIC DNA]</scope>
    <source>
        <strain evidence="1 2">GH29-5</strain>
    </source>
</reference>
<dbReference type="Proteomes" id="UP000030121">
    <property type="component" value="Unassembled WGS sequence"/>
</dbReference>
<organism evidence="1 2">
    <name type="scientific">Flavobacterium suncheonense GH29-5 = DSM 17707</name>
    <dbReference type="NCBI Taxonomy" id="1121899"/>
    <lineage>
        <taxon>Bacteria</taxon>
        <taxon>Pseudomonadati</taxon>
        <taxon>Bacteroidota</taxon>
        <taxon>Flavobacteriia</taxon>
        <taxon>Flavobacteriales</taxon>
        <taxon>Flavobacteriaceae</taxon>
        <taxon>Flavobacterium</taxon>
    </lineage>
</organism>
<gene>
    <name evidence="1" type="ORF">Q764_07195</name>
</gene>
<dbReference type="RefSeq" id="WP_026979346.1">
    <property type="nucleotide sequence ID" value="NZ_AUCZ01000003.1"/>
</dbReference>
<comment type="caution">
    <text evidence="1">The sequence shown here is derived from an EMBL/GenBank/DDBJ whole genome shotgun (WGS) entry which is preliminary data.</text>
</comment>
<name>A0A0A2MDL1_9FLAO</name>
<keyword evidence="2" id="KW-1185">Reference proteome</keyword>
<evidence type="ECO:0000313" key="2">
    <source>
        <dbReference type="Proteomes" id="UP000030121"/>
    </source>
</evidence>